<evidence type="ECO:0000259" key="2">
    <source>
        <dbReference type="Pfam" id="PF07715"/>
    </source>
</evidence>
<dbReference type="EMBL" id="CACVAQ010000407">
    <property type="protein sequence ID" value="CAA6827693.1"/>
    <property type="molecule type" value="Genomic_DNA"/>
</dbReference>
<feature type="signal peptide" evidence="1">
    <location>
        <begin position="1"/>
        <end position="22"/>
    </location>
</feature>
<organism evidence="3">
    <name type="scientific">uncultured Aureispira sp</name>
    <dbReference type="NCBI Taxonomy" id="1331704"/>
    <lineage>
        <taxon>Bacteria</taxon>
        <taxon>Pseudomonadati</taxon>
        <taxon>Bacteroidota</taxon>
        <taxon>Saprospiria</taxon>
        <taxon>Saprospirales</taxon>
        <taxon>Saprospiraceae</taxon>
        <taxon>Aureispira</taxon>
        <taxon>environmental samples</taxon>
    </lineage>
</organism>
<dbReference type="AlphaFoldDB" id="A0A6S6UJR4"/>
<dbReference type="Pfam" id="PF07715">
    <property type="entry name" value="Plug"/>
    <property type="match status" value="1"/>
</dbReference>
<feature type="chain" id="PRO_5027878857" evidence="1">
    <location>
        <begin position="23"/>
        <end position="796"/>
    </location>
</feature>
<dbReference type="SUPFAM" id="SSF56935">
    <property type="entry name" value="Porins"/>
    <property type="match status" value="1"/>
</dbReference>
<protein>
    <submittedName>
        <fullName evidence="3">Outer membrane receptor for ferrienterochelin and colicins</fullName>
    </submittedName>
</protein>
<keyword evidence="3" id="KW-0675">Receptor</keyword>
<reference evidence="3" key="1">
    <citation type="submission" date="2020-01" db="EMBL/GenBank/DDBJ databases">
        <authorList>
            <person name="Meier V. D."/>
            <person name="Meier V D."/>
        </authorList>
    </citation>
    <scope>NUCLEOTIDE SEQUENCE</scope>
    <source>
        <strain evidence="3">HLG_WM_MAG_10</strain>
    </source>
</reference>
<dbReference type="Pfam" id="PF13715">
    <property type="entry name" value="CarbopepD_reg_2"/>
    <property type="match status" value="1"/>
</dbReference>
<dbReference type="InterPro" id="IPR012910">
    <property type="entry name" value="Plug_dom"/>
</dbReference>
<name>A0A6S6UJR4_9BACT</name>
<sequence length="796" mass="88000">MKLQFNLLLVFLFLTVSQFAMAQQKSGIRGTALDKETGEPLIGATVYLEGTTYASGTDDNGDYNIAGVPVGDYVLRGLYLGYDSIAIAVTIGNKMVNQNLLMEENTSLIDIVEVGAGNSAKQNDVSVSLIRITTKDIKRIPAAGGEADFAQYLQVLPGIVSTGDQGGQLYIRGGAPVQNRVLLDGMTLFNAFHSIGFFSVFETDIIRSADVYTGGFSAKYGGRSSAVVDIKTREGNKTRFAGMLNVNPFVAKGIFEGPLVKFNEENGSSVSFLMTIKHSYLRETSPLLYSYANEGGVLPYNFTDGHAKISFNANNGSRINVFGFYHTDNVRFDGLAAYDWDAAGGGVDFRIVPDGAQLALDGTIAYSIYGSEFNELGAISKVRRSNVASFNANLNVSYYLPKSRVVNVGVEINSLATSFEYSIGSNSGVTQGDKDAPQTNIEAAIFAHFQGRFGPVVIEPSIRMQAYASLGEVAIEPRLGLKWNITDFFRFKAAGGLYSQNLISSVDERDVVNLFVGFLGGPDDGVYRLNVADNGTRTYTKMKSRLQTSIHAIAGFEIDAGKYLTFNLEPYYKFFPQIVSLNRNREAGDVGKNFLAETGDAYGIDFSGTYDKDQLYLYASYSLGYVTRDDGVRTYFAHFDRRHNVNIVGSYQFRIGKMKPASEEDKVSKRTEFPFEVGVRWNLGSGFPFTRTQGFYGNQSFLDGIGTNYLTDNNDPNTSLGVIYEEELNQGRLPFYHRLDISFKYTLDLVKHMKLTLGISVTNVYDRENIFYFDRIEYKRINQLPIMPALNVNLKF</sequence>
<dbReference type="SUPFAM" id="SSF49464">
    <property type="entry name" value="Carboxypeptidase regulatory domain-like"/>
    <property type="match status" value="1"/>
</dbReference>
<dbReference type="InterPro" id="IPR008969">
    <property type="entry name" value="CarboxyPept-like_regulatory"/>
</dbReference>
<evidence type="ECO:0000256" key="1">
    <source>
        <dbReference type="SAM" id="SignalP"/>
    </source>
</evidence>
<accession>A0A6S6UJR4</accession>
<keyword evidence="1" id="KW-0732">Signal</keyword>
<dbReference type="Gene3D" id="2.60.40.1120">
    <property type="entry name" value="Carboxypeptidase-like, regulatory domain"/>
    <property type="match status" value="1"/>
</dbReference>
<proteinExistence type="predicted"/>
<gene>
    <name evidence="3" type="ORF">HELGO_WM21759</name>
</gene>
<evidence type="ECO:0000313" key="3">
    <source>
        <dbReference type="EMBL" id="CAA6827693.1"/>
    </source>
</evidence>
<feature type="domain" description="TonB-dependent receptor plug" evidence="2">
    <location>
        <begin position="123"/>
        <end position="226"/>
    </location>
</feature>
<dbReference type="Gene3D" id="2.170.130.10">
    <property type="entry name" value="TonB-dependent receptor, plug domain"/>
    <property type="match status" value="1"/>
</dbReference>
<dbReference type="InterPro" id="IPR037066">
    <property type="entry name" value="Plug_dom_sf"/>
</dbReference>